<gene>
    <name evidence="1" type="ORF">Tci_925807</name>
</gene>
<reference evidence="1" key="1">
    <citation type="journal article" date="2019" name="Sci. Rep.">
        <title>Draft genome of Tanacetum cinerariifolium, the natural source of mosquito coil.</title>
        <authorList>
            <person name="Yamashiro T."/>
            <person name="Shiraishi A."/>
            <person name="Satake H."/>
            <person name="Nakayama K."/>
        </authorList>
    </citation>
    <scope>NUCLEOTIDE SEQUENCE</scope>
</reference>
<name>A0A699X7H8_TANCI</name>
<dbReference type="EMBL" id="BKCJ011799083">
    <property type="protein sequence ID" value="GFD53838.1"/>
    <property type="molecule type" value="Genomic_DNA"/>
</dbReference>
<accession>A0A699X7H8</accession>
<protein>
    <submittedName>
        <fullName evidence="1">Uncharacterized protein</fullName>
    </submittedName>
</protein>
<evidence type="ECO:0000313" key="1">
    <source>
        <dbReference type="EMBL" id="GFD53838.1"/>
    </source>
</evidence>
<sequence length="94" mass="9574">MVADPACRRRVYTPAASPVVATARRAPAAGRAATCWRTTWPRALSRVACTAVASATAGMAMVKLSRAGLGYTATSAALRLGAVARAVAGRKSSV</sequence>
<dbReference type="AlphaFoldDB" id="A0A699X7H8"/>
<feature type="non-terminal residue" evidence="1">
    <location>
        <position position="94"/>
    </location>
</feature>
<organism evidence="1">
    <name type="scientific">Tanacetum cinerariifolium</name>
    <name type="common">Dalmatian daisy</name>
    <name type="synonym">Chrysanthemum cinerariifolium</name>
    <dbReference type="NCBI Taxonomy" id="118510"/>
    <lineage>
        <taxon>Eukaryota</taxon>
        <taxon>Viridiplantae</taxon>
        <taxon>Streptophyta</taxon>
        <taxon>Embryophyta</taxon>
        <taxon>Tracheophyta</taxon>
        <taxon>Spermatophyta</taxon>
        <taxon>Magnoliopsida</taxon>
        <taxon>eudicotyledons</taxon>
        <taxon>Gunneridae</taxon>
        <taxon>Pentapetalae</taxon>
        <taxon>asterids</taxon>
        <taxon>campanulids</taxon>
        <taxon>Asterales</taxon>
        <taxon>Asteraceae</taxon>
        <taxon>Asteroideae</taxon>
        <taxon>Anthemideae</taxon>
        <taxon>Anthemidinae</taxon>
        <taxon>Tanacetum</taxon>
    </lineage>
</organism>
<comment type="caution">
    <text evidence="1">The sequence shown here is derived from an EMBL/GenBank/DDBJ whole genome shotgun (WGS) entry which is preliminary data.</text>
</comment>
<proteinExistence type="predicted"/>